<dbReference type="InterPro" id="IPR006119">
    <property type="entry name" value="Resolv_N"/>
</dbReference>
<keyword evidence="4" id="KW-1185">Reference proteome</keyword>
<dbReference type="PANTHER" id="PTHR30461:SF23">
    <property type="entry name" value="DNA RECOMBINASE-RELATED"/>
    <property type="match status" value="1"/>
</dbReference>
<dbReference type="EMBL" id="CP060412">
    <property type="protein sequence ID" value="QNK03477.1"/>
    <property type="molecule type" value="Genomic_DNA"/>
</dbReference>
<name>A0A7G8Q9L9_9GAMM</name>
<feature type="domain" description="Resolvase/invertase-type recombinase catalytic" evidence="1">
    <location>
        <begin position="1"/>
        <end position="144"/>
    </location>
</feature>
<dbReference type="Gene3D" id="3.40.50.1390">
    <property type="entry name" value="Resolvase, N-terminal catalytic domain"/>
    <property type="match status" value="1"/>
</dbReference>
<evidence type="ECO:0000313" key="3">
    <source>
        <dbReference type="EMBL" id="QNK03477.1"/>
    </source>
</evidence>
<dbReference type="GO" id="GO:0003677">
    <property type="term" value="F:DNA binding"/>
    <property type="evidence" value="ECO:0007669"/>
    <property type="project" value="InterPro"/>
</dbReference>
<reference evidence="3 4" key="1">
    <citation type="submission" date="2020-08" db="EMBL/GenBank/DDBJ databases">
        <title>Dyella sp. G9 isolated from forest soil.</title>
        <authorList>
            <person name="Fu J."/>
            <person name="Qiu L."/>
        </authorList>
    </citation>
    <scope>NUCLEOTIDE SEQUENCE [LARGE SCALE GENOMIC DNA]</scope>
    <source>
        <strain evidence="3 4">G9</strain>
    </source>
</reference>
<dbReference type="AlphaFoldDB" id="A0A7G8Q9L9"/>
<dbReference type="SUPFAM" id="SSF53041">
    <property type="entry name" value="Resolvase-like"/>
    <property type="match status" value="1"/>
</dbReference>
<gene>
    <name evidence="3" type="ORF">H8F01_10370</name>
</gene>
<dbReference type="CDD" id="cd00338">
    <property type="entry name" value="Ser_Recombinase"/>
    <property type="match status" value="1"/>
</dbReference>
<evidence type="ECO:0000259" key="1">
    <source>
        <dbReference type="PROSITE" id="PS51736"/>
    </source>
</evidence>
<dbReference type="Proteomes" id="UP000515873">
    <property type="component" value="Chromosome"/>
</dbReference>
<dbReference type="InterPro" id="IPR011109">
    <property type="entry name" value="DNA_bind_recombinase_dom"/>
</dbReference>
<dbReference type="Pfam" id="PF00239">
    <property type="entry name" value="Resolvase"/>
    <property type="match status" value="1"/>
</dbReference>
<dbReference type="PROSITE" id="PS51736">
    <property type="entry name" value="RECOMBINASES_3"/>
    <property type="match status" value="1"/>
</dbReference>
<dbReference type="InterPro" id="IPR038109">
    <property type="entry name" value="DNA_bind_recomb_sf"/>
</dbReference>
<dbReference type="SMART" id="SM00857">
    <property type="entry name" value="Resolvase"/>
    <property type="match status" value="1"/>
</dbReference>
<dbReference type="GO" id="GO:0000150">
    <property type="term" value="F:DNA strand exchange activity"/>
    <property type="evidence" value="ECO:0007669"/>
    <property type="project" value="InterPro"/>
</dbReference>
<dbReference type="Pfam" id="PF07508">
    <property type="entry name" value="Recombinase"/>
    <property type="match status" value="1"/>
</dbReference>
<accession>A0A7G8Q9L9</accession>
<protein>
    <submittedName>
        <fullName evidence="3">Recombinase family protein</fullName>
    </submittedName>
</protein>
<dbReference type="InterPro" id="IPR036162">
    <property type="entry name" value="Resolvase-like_N_sf"/>
</dbReference>
<dbReference type="FunFam" id="3.40.50.1390:FF:000008">
    <property type="entry name" value="DNA recombinase"/>
    <property type="match status" value="1"/>
</dbReference>
<proteinExistence type="predicted"/>
<evidence type="ECO:0000313" key="4">
    <source>
        <dbReference type="Proteomes" id="UP000515873"/>
    </source>
</evidence>
<dbReference type="PANTHER" id="PTHR30461">
    <property type="entry name" value="DNA-INVERTASE FROM LAMBDOID PROPHAGE"/>
    <property type="match status" value="1"/>
</dbReference>
<sequence>MSTDHQRYSTENQQAAIAKYATQHGMDIVRTYADEGKSGLSLEGRDALKRLIHDVESGSPDFGAVLVYDISRWGRFQDADESAYYEYLCRRSGIKVFYCTEPFENDGSPMATIMKSVKRAMAGEYSRELSNKVFQGQCRLIELGFRQGGAPGYGLRRMLLDEQRMPKGQLGRGEQKSLQTDRVVLVPGPDEEIAVVREIYRSFLHAKKNERAIADELNSLGLTTDQGRPWTRGTIHQILTNEKYIGNNVYNHTSFKLKQKRVRNAEDMWIRHNGAFDSIIAPELFERVQAIVAARSEHLDSDAMLAMLRGLYERTGTLSGLLIDEQEGMPSSHIYASRFGGLVRAYSLIGFRAQRDYRYIEINRSLRQMLPDVVENVVADLKKVCGNVSADPSQSNLMWINDEFTLSVVLTRCLQLISGAFRWRIRFDTSLAPDITLVARLAADQHTILDYYFFPRIDLPIHPLRLAEDNNAVTLDAYRFDSLEPLIALTGRSAFARAA</sequence>
<evidence type="ECO:0000259" key="2">
    <source>
        <dbReference type="PROSITE" id="PS51737"/>
    </source>
</evidence>
<organism evidence="3 4">
    <name type="scientific">Dyella telluris</name>
    <dbReference type="NCBI Taxonomy" id="2763498"/>
    <lineage>
        <taxon>Bacteria</taxon>
        <taxon>Pseudomonadati</taxon>
        <taxon>Pseudomonadota</taxon>
        <taxon>Gammaproteobacteria</taxon>
        <taxon>Lysobacterales</taxon>
        <taxon>Rhodanobacteraceae</taxon>
        <taxon>Dyella</taxon>
    </lineage>
</organism>
<dbReference type="KEGG" id="dtl:H8F01_10370"/>
<feature type="domain" description="Recombinase" evidence="2">
    <location>
        <begin position="175"/>
        <end position="298"/>
    </location>
</feature>
<dbReference type="PROSITE" id="PS51737">
    <property type="entry name" value="RECOMBINASE_DNA_BIND"/>
    <property type="match status" value="1"/>
</dbReference>
<dbReference type="Gene3D" id="3.90.1750.20">
    <property type="entry name" value="Putative Large Serine Recombinase, Chain B, Domain 2"/>
    <property type="match status" value="1"/>
</dbReference>
<dbReference type="InterPro" id="IPR050639">
    <property type="entry name" value="SSR_resolvase"/>
</dbReference>